<dbReference type="GO" id="GO:0005886">
    <property type="term" value="C:plasma membrane"/>
    <property type="evidence" value="ECO:0007669"/>
    <property type="project" value="UniProtKB-SubCell"/>
</dbReference>
<dbReference type="Proteomes" id="UP000030949">
    <property type="component" value="Unassembled WGS sequence"/>
</dbReference>
<sequence length="401" mass="42301">MPDLSERPSIHKRAIVGLLSMLTLLGVFPIDVVLPSFPALSEHFRNSSSDIALSVSLFAVGIALSQLLIGPLCDALGRKKLLLIGIAVSAIGAAGCVFTDNFWLFLLFRIIQALGCGCFVISQALIQDLFTGAQQQRLRIFLVTCGGIFISVSPLAGTGLQSWMGWRGSFIVFIVLAIGAFAGACLLLEGAVQGCRSRRMSLLASYRNVCGHFGFVAYWLTSAFAFSCHFSFIVISPLIFIEQLQLSQEAFSMTLLGYGLAYIGGGACATVLSNRIDSHAQIITGLGLILAAGLSMLVLFNILGLSITTVLLPMVVCTAGTTIARAAAHTQAMNIFPEQAGTSASAGSVLIFVTGGLTSAAISLSPFALPLTLALCLIAFSLLGITLNALVRHRHRALMPG</sequence>
<feature type="transmembrane region" description="Helical" evidence="6">
    <location>
        <begin position="368"/>
        <end position="391"/>
    </location>
</feature>
<keyword evidence="3 6" id="KW-0812">Transmembrane</keyword>
<feature type="domain" description="Major facilitator superfamily (MFS) profile" evidence="7">
    <location>
        <begin position="15"/>
        <end position="396"/>
    </location>
</feature>
<evidence type="ECO:0000256" key="5">
    <source>
        <dbReference type="ARBA" id="ARBA00023136"/>
    </source>
</evidence>
<evidence type="ECO:0000256" key="3">
    <source>
        <dbReference type="ARBA" id="ARBA00022692"/>
    </source>
</evidence>
<feature type="transmembrane region" description="Helical" evidence="6">
    <location>
        <begin position="255"/>
        <end position="273"/>
    </location>
</feature>
<evidence type="ECO:0000256" key="6">
    <source>
        <dbReference type="SAM" id="Phobius"/>
    </source>
</evidence>
<dbReference type="SUPFAM" id="SSF103473">
    <property type="entry name" value="MFS general substrate transporter"/>
    <property type="match status" value="1"/>
</dbReference>
<comment type="caution">
    <text evidence="8">The sequence shown here is derived from an EMBL/GenBank/DDBJ whole genome shotgun (WGS) entry which is preliminary data.</text>
</comment>
<evidence type="ECO:0000259" key="7">
    <source>
        <dbReference type="PROSITE" id="PS50850"/>
    </source>
</evidence>
<dbReference type="Pfam" id="PF07690">
    <property type="entry name" value="MFS_1"/>
    <property type="match status" value="1"/>
</dbReference>
<dbReference type="InterPro" id="IPR011701">
    <property type="entry name" value="MFS"/>
</dbReference>
<feature type="transmembrane region" description="Helical" evidence="6">
    <location>
        <begin position="51"/>
        <end position="69"/>
    </location>
</feature>
<dbReference type="InterPro" id="IPR036259">
    <property type="entry name" value="MFS_trans_sf"/>
</dbReference>
<feature type="transmembrane region" description="Helical" evidence="6">
    <location>
        <begin position="168"/>
        <end position="188"/>
    </location>
</feature>
<dbReference type="AlphaFoldDB" id="A0A0B1Z7C1"/>
<feature type="transmembrane region" description="Helical" evidence="6">
    <location>
        <begin position="310"/>
        <end position="328"/>
    </location>
</feature>
<feature type="transmembrane region" description="Helical" evidence="6">
    <location>
        <begin position="285"/>
        <end position="304"/>
    </location>
</feature>
<name>A0A0B1Z7C1_9PSED</name>
<dbReference type="OrthoDB" id="9814303at2"/>
<feature type="transmembrane region" description="Helical" evidence="6">
    <location>
        <begin position="340"/>
        <end position="362"/>
    </location>
</feature>
<protein>
    <submittedName>
        <fullName evidence="8">Multidrug transporter CflA</fullName>
    </submittedName>
</protein>
<feature type="transmembrane region" description="Helical" evidence="6">
    <location>
        <begin position="14"/>
        <end position="39"/>
    </location>
</feature>
<dbReference type="GO" id="GO:0022857">
    <property type="term" value="F:transmembrane transporter activity"/>
    <property type="evidence" value="ECO:0007669"/>
    <property type="project" value="InterPro"/>
</dbReference>
<evidence type="ECO:0000313" key="8">
    <source>
        <dbReference type="EMBL" id="KHK65096.1"/>
    </source>
</evidence>
<dbReference type="EMBL" id="JQGJ01000004">
    <property type="protein sequence ID" value="KHK65096.1"/>
    <property type="molecule type" value="Genomic_DNA"/>
</dbReference>
<feature type="transmembrane region" description="Helical" evidence="6">
    <location>
        <begin position="106"/>
        <end position="126"/>
    </location>
</feature>
<accession>A0A0B1Z7C1</accession>
<dbReference type="PROSITE" id="PS50850">
    <property type="entry name" value="MFS"/>
    <property type="match status" value="1"/>
</dbReference>
<dbReference type="RefSeq" id="WP_039590417.1">
    <property type="nucleotide sequence ID" value="NZ_JQGJ02000003.1"/>
</dbReference>
<organism evidence="8 9">
    <name type="scientific">Pseudomonas frederiksbergensis</name>
    <dbReference type="NCBI Taxonomy" id="104087"/>
    <lineage>
        <taxon>Bacteria</taxon>
        <taxon>Pseudomonadati</taxon>
        <taxon>Pseudomonadota</taxon>
        <taxon>Gammaproteobacteria</taxon>
        <taxon>Pseudomonadales</taxon>
        <taxon>Pseudomonadaceae</taxon>
        <taxon>Pseudomonas</taxon>
    </lineage>
</organism>
<gene>
    <name evidence="8" type="ORF">JZ00_08610</name>
</gene>
<keyword evidence="5 6" id="KW-0472">Membrane</keyword>
<feature type="transmembrane region" description="Helical" evidence="6">
    <location>
        <begin position="138"/>
        <end position="156"/>
    </location>
</feature>
<dbReference type="PANTHER" id="PTHR43124:SF3">
    <property type="entry name" value="CHLORAMPHENICOL EFFLUX PUMP RV0191"/>
    <property type="match status" value="1"/>
</dbReference>
<evidence type="ECO:0000256" key="2">
    <source>
        <dbReference type="ARBA" id="ARBA00022475"/>
    </source>
</evidence>
<feature type="transmembrane region" description="Helical" evidence="6">
    <location>
        <begin position="209"/>
        <end position="235"/>
    </location>
</feature>
<reference evidence="9" key="1">
    <citation type="submission" date="2015-03" db="EMBL/GenBank/DDBJ databases">
        <title>Pseudomonas frederiksbergensis hydrocarbon degrader.</title>
        <authorList>
            <person name="Brown L.M."/>
            <person name="Ruiz O.N."/>
            <person name="Mueller S."/>
            <person name="Gunasekera T.S."/>
        </authorList>
    </citation>
    <scope>NUCLEOTIDE SEQUENCE [LARGE SCALE GENOMIC DNA]</scope>
    <source>
        <strain evidence="9">SI8</strain>
    </source>
</reference>
<dbReference type="InterPro" id="IPR050189">
    <property type="entry name" value="MFS_Efflux_Transporters"/>
</dbReference>
<dbReference type="Gene3D" id="1.20.1720.10">
    <property type="entry name" value="Multidrug resistance protein D"/>
    <property type="match status" value="1"/>
</dbReference>
<feature type="transmembrane region" description="Helical" evidence="6">
    <location>
        <begin position="81"/>
        <end position="100"/>
    </location>
</feature>
<dbReference type="PANTHER" id="PTHR43124">
    <property type="entry name" value="PURINE EFFLUX PUMP PBUE"/>
    <property type="match status" value="1"/>
</dbReference>
<keyword evidence="2" id="KW-1003">Cell membrane</keyword>
<keyword evidence="4 6" id="KW-1133">Transmembrane helix</keyword>
<evidence type="ECO:0000313" key="9">
    <source>
        <dbReference type="Proteomes" id="UP000030949"/>
    </source>
</evidence>
<proteinExistence type="predicted"/>
<comment type="subcellular location">
    <subcellularLocation>
        <location evidence="1">Cell membrane</location>
        <topology evidence="1">Multi-pass membrane protein</topology>
    </subcellularLocation>
</comment>
<dbReference type="InterPro" id="IPR020846">
    <property type="entry name" value="MFS_dom"/>
</dbReference>
<evidence type="ECO:0000256" key="4">
    <source>
        <dbReference type="ARBA" id="ARBA00022989"/>
    </source>
</evidence>
<evidence type="ECO:0000256" key="1">
    <source>
        <dbReference type="ARBA" id="ARBA00004651"/>
    </source>
</evidence>